<evidence type="ECO:0000256" key="2">
    <source>
        <dbReference type="ARBA" id="ARBA00007951"/>
    </source>
</evidence>
<name>A0A914V7V5_9BILA</name>
<dbReference type="GO" id="GO:0006004">
    <property type="term" value="P:fucose metabolic process"/>
    <property type="evidence" value="ECO:0007669"/>
    <property type="project" value="InterPro"/>
</dbReference>
<dbReference type="InterPro" id="IPR016286">
    <property type="entry name" value="FUC_metazoa-typ"/>
</dbReference>
<dbReference type="PRINTS" id="PR00741">
    <property type="entry name" value="GLHYDRLASE29"/>
</dbReference>
<feature type="signal peptide" evidence="10">
    <location>
        <begin position="1"/>
        <end position="16"/>
    </location>
</feature>
<sequence length="523" mass="60841">MIALFTVFALLAFSSATSVRYEADWKSLDTRPTPDWFDNGKFGIFIHWGIFSVPSIDFDHNNHSEWFWSFWKINQSPKYVDFMNKNYKPGFSYADFGPQFTCELFEPDQWADIFKHAGAKYIVLTAKHHEGFTLWPSNYSWNWNAVDVGAHRDLAGELKAAVDKVGGVRFGMYFSQFEWFNPLHIEDLKRKPPTRNYPNMVSYPQMIEFVNNYKPELIWSDGDWAGDADYWRSTEFLQWLFNESPVKDSIAVNDRWGSGTWGRHGGYWNVMDHYDPGHLVGHKWENCFNLDRYSWGYRRTMTSSDVRTMLELINELARTIACGGNLLLNIGPTADGRIVAAFELRLRQLGRWLQTNGEGVYGTKPWIYQNDSNIWYTSRLRSDVGHRPDRVFNSQTEKNTIVYVFVMQWPHYGHLILPSVKVTQRTKAQMLGHNHHINVEPYEGGGAKLDIGAMDWHSLPSFDAWVIKLEYLQTEHRNPLKELIKQGVLDENGRPVALNVEINDNNDDSEEVAGFRKDRYDII</sequence>
<dbReference type="PROSITE" id="PS00385">
    <property type="entry name" value="ALPHA_L_FUCOSIDASE"/>
    <property type="match status" value="1"/>
</dbReference>
<dbReference type="PANTHER" id="PTHR10030">
    <property type="entry name" value="ALPHA-L-FUCOSIDASE"/>
    <property type="match status" value="1"/>
</dbReference>
<keyword evidence="7" id="KW-0326">Glycosidase</keyword>
<evidence type="ECO:0000256" key="10">
    <source>
        <dbReference type="SAM" id="SignalP"/>
    </source>
</evidence>
<evidence type="ECO:0000256" key="8">
    <source>
        <dbReference type="ARBA" id="ARBA00074133"/>
    </source>
</evidence>
<accession>A0A914V7V5</accession>
<keyword evidence="13" id="KW-1185">Reference proteome</keyword>
<evidence type="ECO:0000313" key="13">
    <source>
        <dbReference type="Proteomes" id="UP000887566"/>
    </source>
</evidence>
<dbReference type="FunFam" id="3.20.20.80:FF:000027">
    <property type="entry name" value="Alpha-L-fucosidase"/>
    <property type="match status" value="1"/>
</dbReference>
<proteinExistence type="inferred from homology"/>
<evidence type="ECO:0000259" key="11">
    <source>
        <dbReference type="Pfam" id="PF01120"/>
    </source>
</evidence>
<evidence type="ECO:0000259" key="12">
    <source>
        <dbReference type="Pfam" id="PF16757"/>
    </source>
</evidence>
<dbReference type="InterPro" id="IPR017853">
    <property type="entry name" value="GH"/>
</dbReference>
<dbReference type="EC" id="3.2.1.51" evidence="3"/>
<dbReference type="SUPFAM" id="SSF51445">
    <property type="entry name" value="(Trans)glycosidases"/>
    <property type="match status" value="1"/>
</dbReference>
<dbReference type="Pfam" id="PF16757">
    <property type="entry name" value="Fucosidase_C"/>
    <property type="match status" value="1"/>
</dbReference>
<dbReference type="InterPro" id="IPR031919">
    <property type="entry name" value="Fucosidase_C"/>
</dbReference>
<protein>
    <recommendedName>
        <fullName evidence="8">Putative alpha-L-fucosidase</fullName>
        <ecNumber evidence="3">3.2.1.51</ecNumber>
    </recommendedName>
    <alternativeName>
        <fullName evidence="9">Alpha-L-fucoside fucohydrolase</fullName>
    </alternativeName>
</protein>
<dbReference type="GO" id="GO:0016139">
    <property type="term" value="P:glycoside catabolic process"/>
    <property type="evidence" value="ECO:0007669"/>
    <property type="project" value="TreeGrafter"/>
</dbReference>
<dbReference type="InterPro" id="IPR018526">
    <property type="entry name" value="Glyco_hydro_29_CS"/>
</dbReference>
<evidence type="ECO:0000256" key="9">
    <source>
        <dbReference type="ARBA" id="ARBA00081661"/>
    </source>
</evidence>
<keyword evidence="6" id="KW-0325">Glycoprotein</keyword>
<organism evidence="13 14">
    <name type="scientific">Plectus sambesii</name>
    <dbReference type="NCBI Taxonomy" id="2011161"/>
    <lineage>
        <taxon>Eukaryota</taxon>
        <taxon>Metazoa</taxon>
        <taxon>Ecdysozoa</taxon>
        <taxon>Nematoda</taxon>
        <taxon>Chromadorea</taxon>
        <taxon>Plectida</taxon>
        <taxon>Plectina</taxon>
        <taxon>Plectoidea</taxon>
        <taxon>Plectidae</taxon>
        <taxon>Plectus</taxon>
    </lineage>
</organism>
<dbReference type="InterPro" id="IPR057739">
    <property type="entry name" value="Glyco_hydro_29_N"/>
</dbReference>
<dbReference type="AlphaFoldDB" id="A0A914V7V5"/>
<evidence type="ECO:0000313" key="14">
    <source>
        <dbReference type="WBParaSite" id="PSAMB.scaffold1649size29034.g14241.t1"/>
    </source>
</evidence>
<dbReference type="SMART" id="SM00812">
    <property type="entry name" value="Alpha_L_fucos"/>
    <property type="match status" value="1"/>
</dbReference>
<evidence type="ECO:0000256" key="4">
    <source>
        <dbReference type="ARBA" id="ARBA00022729"/>
    </source>
</evidence>
<evidence type="ECO:0000256" key="1">
    <source>
        <dbReference type="ARBA" id="ARBA00004071"/>
    </source>
</evidence>
<evidence type="ECO:0000256" key="5">
    <source>
        <dbReference type="ARBA" id="ARBA00022801"/>
    </source>
</evidence>
<evidence type="ECO:0000256" key="6">
    <source>
        <dbReference type="ARBA" id="ARBA00023180"/>
    </source>
</evidence>
<dbReference type="Gene3D" id="3.20.20.80">
    <property type="entry name" value="Glycosidases"/>
    <property type="match status" value="1"/>
</dbReference>
<comment type="similarity">
    <text evidence="2">Belongs to the glycosyl hydrolase 29 family.</text>
</comment>
<comment type="function">
    <text evidence="1">Alpha-L-fucosidase is responsible for hydrolyzing the alpha-1,6-linked fucose joined to the reducing-end N-acetylglucosamine of the carbohydrate moieties of glycoproteins.</text>
</comment>
<dbReference type="PANTHER" id="PTHR10030:SF37">
    <property type="entry name" value="ALPHA-L-FUCOSIDASE-RELATED"/>
    <property type="match status" value="1"/>
</dbReference>
<feature type="domain" description="Glycoside hydrolase family 29 N-terminal" evidence="11">
    <location>
        <begin position="15"/>
        <end position="358"/>
    </location>
</feature>
<feature type="domain" description="Alpha-L-fucosidase C-terminal" evidence="12">
    <location>
        <begin position="394"/>
        <end position="470"/>
    </location>
</feature>
<dbReference type="WBParaSite" id="PSAMB.scaffold1649size29034.g14241.t1">
    <property type="protein sequence ID" value="PSAMB.scaffold1649size29034.g14241.t1"/>
    <property type="gene ID" value="PSAMB.scaffold1649size29034.g14241"/>
</dbReference>
<dbReference type="Proteomes" id="UP000887566">
    <property type="component" value="Unplaced"/>
</dbReference>
<dbReference type="GO" id="GO:0005764">
    <property type="term" value="C:lysosome"/>
    <property type="evidence" value="ECO:0007669"/>
    <property type="project" value="TreeGrafter"/>
</dbReference>
<dbReference type="GO" id="GO:0004560">
    <property type="term" value="F:alpha-L-fucosidase activity"/>
    <property type="evidence" value="ECO:0007669"/>
    <property type="project" value="UniProtKB-EC"/>
</dbReference>
<feature type="chain" id="PRO_5036858087" description="Putative alpha-L-fucosidase" evidence="10">
    <location>
        <begin position="17"/>
        <end position="523"/>
    </location>
</feature>
<dbReference type="Pfam" id="PF01120">
    <property type="entry name" value="Alpha_L_fucos"/>
    <property type="match status" value="1"/>
</dbReference>
<evidence type="ECO:0000256" key="7">
    <source>
        <dbReference type="ARBA" id="ARBA00023295"/>
    </source>
</evidence>
<keyword evidence="5" id="KW-0378">Hydrolase</keyword>
<evidence type="ECO:0000256" key="3">
    <source>
        <dbReference type="ARBA" id="ARBA00012662"/>
    </source>
</evidence>
<dbReference type="InterPro" id="IPR000933">
    <property type="entry name" value="Glyco_hydro_29"/>
</dbReference>
<reference evidence="14" key="1">
    <citation type="submission" date="2022-11" db="UniProtKB">
        <authorList>
            <consortium name="WormBaseParasite"/>
        </authorList>
    </citation>
    <scope>IDENTIFICATION</scope>
</reference>
<keyword evidence="4 10" id="KW-0732">Signal</keyword>